<evidence type="ECO:0000256" key="1">
    <source>
        <dbReference type="SAM" id="MobiDB-lite"/>
    </source>
</evidence>
<sequence>MFADLSLKHHSPQKTLKPTAKQKRVSYVVQTPSLSIREAFRTFSLTRTGYHYRPDMLRDELAISTLQQAAEYYPRYGLSKLFRILRSKGHSWRHKREYRIYCLLKLHFRSRGKQRLPIRNPVRKPEALNRAGRLILSTIP</sequence>
<dbReference type="EMBL" id="AY607844">
    <property type="protein sequence ID" value="ABD93709.1"/>
    <property type="molecule type" value="Genomic_DNA"/>
</dbReference>
<dbReference type="AlphaFoldDB" id="Q1XCE5"/>
<accession>Q1XCE5</accession>
<evidence type="ECO:0000313" key="2">
    <source>
        <dbReference type="EMBL" id="ABD93709.1"/>
    </source>
</evidence>
<dbReference type="PANTHER" id="PTHR47515:SF3">
    <property type="entry name" value="INTEGRASE CORE DOMAIN PROTEIN"/>
    <property type="match status" value="1"/>
</dbReference>
<organism evidence="2">
    <name type="scientific">Edwardsiella ictaluri</name>
    <dbReference type="NCBI Taxonomy" id="67780"/>
    <lineage>
        <taxon>Bacteria</taxon>
        <taxon>Pseudomonadati</taxon>
        <taxon>Pseudomonadota</taxon>
        <taxon>Gammaproteobacteria</taxon>
        <taxon>Enterobacterales</taxon>
        <taxon>Hafniaceae</taxon>
        <taxon>Edwardsiella</taxon>
    </lineage>
</organism>
<feature type="region of interest" description="Disordered" evidence="1">
    <location>
        <begin position="1"/>
        <end position="21"/>
    </location>
</feature>
<reference evidence="2" key="1">
    <citation type="journal article" date="2009" name="Appl. Environ. Microbiol.">
        <title>Edwardsiella ictaluri encodes an acid-activated urease that is required for intracellular replication in channel catfish (Ictalurus punctatus) macrophages.</title>
        <authorList>
            <person name="Booth N.J."/>
            <person name="Beekman J.B."/>
            <person name="Thune R.L."/>
        </authorList>
    </citation>
    <scope>NUCLEOTIDE SEQUENCE</scope>
</reference>
<protein>
    <submittedName>
        <fullName evidence="2">Transposase-like protein</fullName>
    </submittedName>
</protein>
<name>Q1XCE5_EDWIC</name>
<proteinExistence type="predicted"/>
<dbReference type="PANTHER" id="PTHR47515">
    <property type="entry name" value="LOW CALCIUM RESPONSE LOCUS PROTEIN T"/>
    <property type="match status" value="1"/>
</dbReference>